<reference evidence="2" key="1">
    <citation type="journal article" date="2022" name="Mol. Ecol. Resour.">
        <title>The genomes of chicory, endive, great burdock and yacon provide insights into Asteraceae palaeo-polyploidization history and plant inulin production.</title>
        <authorList>
            <person name="Fan W."/>
            <person name="Wang S."/>
            <person name="Wang H."/>
            <person name="Wang A."/>
            <person name="Jiang F."/>
            <person name="Liu H."/>
            <person name="Zhao H."/>
            <person name="Xu D."/>
            <person name="Zhang Y."/>
        </authorList>
    </citation>
    <scope>NUCLEOTIDE SEQUENCE [LARGE SCALE GENOMIC DNA]</scope>
    <source>
        <strain evidence="2">cv. Punajuju</strain>
    </source>
</reference>
<organism evidence="1 2">
    <name type="scientific">Cichorium intybus</name>
    <name type="common">Chicory</name>
    <dbReference type="NCBI Taxonomy" id="13427"/>
    <lineage>
        <taxon>Eukaryota</taxon>
        <taxon>Viridiplantae</taxon>
        <taxon>Streptophyta</taxon>
        <taxon>Embryophyta</taxon>
        <taxon>Tracheophyta</taxon>
        <taxon>Spermatophyta</taxon>
        <taxon>Magnoliopsida</taxon>
        <taxon>eudicotyledons</taxon>
        <taxon>Gunneridae</taxon>
        <taxon>Pentapetalae</taxon>
        <taxon>asterids</taxon>
        <taxon>campanulids</taxon>
        <taxon>Asterales</taxon>
        <taxon>Asteraceae</taxon>
        <taxon>Cichorioideae</taxon>
        <taxon>Cichorieae</taxon>
        <taxon>Cichoriinae</taxon>
        <taxon>Cichorium</taxon>
    </lineage>
</organism>
<comment type="caution">
    <text evidence="1">The sequence shown here is derived from an EMBL/GenBank/DDBJ whole genome shotgun (WGS) entry which is preliminary data.</text>
</comment>
<dbReference type="Proteomes" id="UP001055811">
    <property type="component" value="Linkage Group LG08"/>
</dbReference>
<sequence length="367" mass="41557">MSDYHLCEELIIEILTRLPPKSLLRFRSVSKSLRSCIDSPEFMRMHTCRSPQSVVMRHLVRKGSRDEYGCIAFCTLHTEDQLPLRGGYIGITAVNFPCRSVSITGSCNGIMSLFEYQKGIIYLWNPSVMRQLTLPDCPRRCTQGICIGIGFDPITDDNKIVSIPLLGGTAESAFVYAMKTRAWCPIASPVPLYTAVFSTSYYLNGVLHWVVGTFEDGEYLRYIMTLDLSTHVFGMIDLPKPTWETLNLSTIQGSLAVSSTLIVDTWIWVRRDASWSLVFRSKTNQVRGVNKALQLTNNGDLLLDTFDDEFQVYNPKTGARSTLVNFSDGSLLFEMNPHVETLQLLQIGTACEANHFFSQERKKRKRF</sequence>
<evidence type="ECO:0000313" key="2">
    <source>
        <dbReference type="Proteomes" id="UP001055811"/>
    </source>
</evidence>
<protein>
    <submittedName>
        <fullName evidence="1">Uncharacterized protein</fullName>
    </submittedName>
</protein>
<dbReference type="EMBL" id="CM042016">
    <property type="protein sequence ID" value="KAI3698882.1"/>
    <property type="molecule type" value="Genomic_DNA"/>
</dbReference>
<accession>A0ACB8ZM47</accession>
<reference evidence="1 2" key="2">
    <citation type="journal article" date="2022" name="Mol. Ecol. Resour.">
        <title>The genomes of chicory, endive, great burdock and yacon provide insights into Asteraceae paleo-polyploidization history and plant inulin production.</title>
        <authorList>
            <person name="Fan W."/>
            <person name="Wang S."/>
            <person name="Wang H."/>
            <person name="Wang A."/>
            <person name="Jiang F."/>
            <person name="Liu H."/>
            <person name="Zhao H."/>
            <person name="Xu D."/>
            <person name="Zhang Y."/>
        </authorList>
    </citation>
    <scope>NUCLEOTIDE SEQUENCE [LARGE SCALE GENOMIC DNA]</scope>
    <source>
        <strain evidence="2">cv. Punajuju</strain>
        <tissue evidence="1">Leaves</tissue>
    </source>
</reference>
<gene>
    <name evidence="1" type="ORF">L2E82_42776</name>
</gene>
<evidence type="ECO:0000313" key="1">
    <source>
        <dbReference type="EMBL" id="KAI3698882.1"/>
    </source>
</evidence>
<proteinExistence type="predicted"/>
<keyword evidence="2" id="KW-1185">Reference proteome</keyword>
<name>A0ACB8ZM47_CICIN</name>